<name>A0ABS4JCM4_9BACL</name>
<comment type="caution">
    <text evidence="1">The sequence shown here is derived from an EMBL/GenBank/DDBJ whole genome shotgun (WGS) entry which is preliminary data.</text>
</comment>
<sequence length="47" mass="5474">MKSYLTLDQCRICGKAWQVRIQLAQWQKEAGPAVAIKDFLAWRVQKP</sequence>
<accession>A0ABS4JCM4</accession>
<evidence type="ECO:0000313" key="1">
    <source>
        <dbReference type="EMBL" id="MBP1999474.1"/>
    </source>
</evidence>
<keyword evidence="2" id="KW-1185">Reference proteome</keyword>
<evidence type="ECO:0000313" key="2">
    <source>
        <dbReference type="Proteomes" id="UP001519288"/>
    </source>
</evidence>
<reference evidence="1 2" key="1">
    <citation type="submission" date="2021-03" db="EMBL/GenBank/DDBJ databases">
        <title>Genomic Encyclopedia of Type Strains, Phase IV (KMG-IV): sequencing the most valuable type-strain genomes for metagenomic binning, comparative biology and taxonomic classification.</title>
        <authorList>
            <person name="Goeker M."/>
        </authorList>
    </citation>
    <scope>NUCLEOTIDE SEQUENCE [LARGE SCALE GENOMIC DNA]</scope>
    <source>
        <strain evidence="1 2">DSM 26806</strain>
    </source>
</reference>
<protein>
    <recommendedName>
        <fullName evidence="3">Uracil-DNA glycosylase</fullName>
    </recommendedName>
</protein>
<dbReference type="RefSeq" id="WP_209858820.1">
    <property type="nucleotide sequence ID" value="NZ_JAGGLD010000001.1"/>
</dbReference>
<dbReference type="Proteomes" id="UP001519288">
    <property type="component" value="Unassembled WGS sequence"/>
</dbReference>
<dbReference type="EMBL" id="JAGGLD010000001">
    <property type="protein sequence ID" value="MBP1999474.1"/>
    <property type="molecule type" value="Genomic_DNA"/>
</dbReference>
<gene>
    <name evidence="1" type="ORF">J2Z69_000493</name>
</gene>
<organism evidence="1 2">
    <name type="scientific">Paenibacillus shirakamiensis</name>
    <dbReference type="NCBI Taxonomy" id="1265935"/>
    <lineage>
        <taxon>Bacteria</taxon>
        <taxon>Bacillati</taxon>
        <taxon>Bacillota</taxon>
        <taxon>Bacilli</taxon>
        <taxon>Bacillales</taxon>
        <taxon>Paenibacillaceae</taxon>
        <taxon>Paenibacillus</taxon>
    </lineage>
</organism>
<proteinExistence type="predicted"/>
<evidence type="ECO:0008006" key="3">
    <source>
        <dbReference type="Google" id="ProtNLM"/>
    </source>
</evidence>